<feature type="transmembrane region" description="Helical" evidence="6">
    <location>
        <begin position="507"/>
        <end position="527"/>
    </location>
</feature>
<dbReference type="PIRSF" id="PIRSF038958">
    <property type="entry name" value="PG_synth_SpoVB"/>
    <property type="match status" value="1"/>
</dbReference>
<keyword evidence="8" id="KW-1185">Reference proteome</keyword>
<feature type="transmembrane region" description="Helical" evidence="6">
    <location>
        <begin position="307"/>
        <end position="328"/>
    </location>
</feature>
<feature type="transmembrane region" description="Helical" evidence="6">
    <location>
        <begin position="95"/>
        <end position="116"/>
    </location>
</feature>
<dbReference type="InterPro" id="IPR002797">
    <property type="entry name" value="Polysacc_synth"/>
</dbReference>
<evidence type="ECO:0000313" key="8">
    <source>
        <dbReference type="Proteomes" id="UP001198220"/>
    </source>
</evidence>
<feature type="transmembrane region" description="Helical" evidence="6">
    <location>
        <begin position="476"/>
        <end position="495"/>
    </location>
</feature>
<sequence>MSTGNHKKKSNYIVQGGILAAASILVRIIGMVYRIPVTRILGPVGNSYYSAAYEVYSMVLLISSFSLPLAVSKLVSARMAAGQPKAAYKIFKCTLTFALVSGGIGALLIFFGAGFFSDVLVNTPESKLALQVLAPTILVVAVMGCMRGYFQGLGTMVPTAVSQIVEQIINAAVSIGAAYVLFHYGLKIDAVLGTKTAAYAYGAAGSTLGTGLGALSGLLFLAFLVAAYRHVMRRKMAVSREERREESTAEIYYMLILTIMPVILSTAVYNLSGIIDQGIFKHLMALKNYDSMGIDELWGIYSGEYKLLTNVPIAVASAMASSTIPVLTRARIAKDRKEMRRKTENAIRFVMVICIPCAVGLSVLATPILTLLFGAKDHLQLSALLLQTGSLSVVLYGMSTLTNGILQGMDKMRLPVIHAAISLALHVVLLVVLLMVTNLNIHTVVWANIFFAFLMCILNSRSIAKYMRYRQEFKRTFIVPILASGLMGLAAFGVYEGLYLMMKSNAVATLAACICAVIVYAVALLLLKGLREEEILGFPKGRTLLSIVKKLHLM</sequence>
<comment type="caution">
    <text evidence="7">The sequence shown here is derived from an EMBL/GenBank/DDBJ whole genome shotgun (WGS) entry which is preliminary data.</text>
</comment>
<dbReference type="InterPro" id="IPR050833">
    <property type="entry name" value="Poly_Biosynth_Transport"/>
</dbReference>
<evidence type="ECO:0000313" key="7">
    <source>
        <dbReference type="EMBL" id="MCC2125688.1"/>
    </source>
</evidence>
<reference evidence="7 8" key="1">
    <citation type="submission" date="2021-10" db="EMBL/GenBank/DDBJ databases">
        <title>Anaerobic single-cell dispensing facilitates the cultivation of human gut bacteria.</title>
        <authorList>
            <person name="Afrizal A."/>
        </authorList>
    </citation>
    <scope>NUCLEOTIDE SEQUENCE [LARGE SCALE GENOMIC DNA]</scope>
    <source>
        <strain evidence="7 8">CLA-AA-H276</strain>
    </source>
</reference>
<feature type="transmembrane region" description="Helical" evidence="6">
    <location>
        <begin position="198"/>
        <end position="231"/>
    </location>
</feature>
<keyword evidence="3 6" id="KW-0812">Transmembrane</keyword>
<feature type="transmembrane region" description="Helical" evidence="6">
    <location>
        <begin position="419"/>
        <end position="439"/>
    </location>
</feature>
<protein>
    <submittedName>
        <fullName evidence="7">Polysaccharide biosynthesis protein</fullName>
    </submittedName>
</protein>
<feature type="transmembrane region" description="Helical" evidence="6">
    <location>
        <begin position="445"/>
        <end position="464"/>
    </location>
</feature>
<dbReference type="CDD" id="cd13124">
    <property type="entry name" value="MATE_SpoVB_like"/>
    <property type="match status" value="1"/>
</dbReference>
<organism evidence="7 8">
    <name type="scientific">Hominiventricola filiformis</name>
    <dbReference type="NCBI Taxonomy" id="2885352"/>
    <lineage>
        <taxon>Bacteria</taxon>
        <taxon>Bacillati</taxon>
        <taxon>Bacillota</taxon>
        <taxon>Clostridia</taxon>
        <taxon>Lachnospirales</taxon>
        <taxon>Lachnospiraceae</taxon>
        <taxon>Hominiventricola</taxon>
    </lineage>
</organism>
<keyword evidence="4 6" id="KW-1133">Transmembrane helix</keyword>
<evidence type="ECO:0000256" key="4">
    <source>
        <dbReference type="ARBA" id="ARBA00022989"/>
    </source>
</evidence>
<feature type="transmembrane region" description="Helical" evidence="6">
    <location>
        <begin position="251"/>
        <end position="271"/>
    </location>
</feature>
<feature type="transmembrane region" description="Helical" evidence="6">
    <location>
        <begin position="128"/>
        <end position="146"/>
    </location>
</feature>
<dbReference type="PANTHER" id="PTHR30250:SF21">
    <property type="entry name" value="LIPID II FLIPPASE MURJ"/>
    <property type="match status" value="1"/>
</dbReference>
<dbReference type="InterPro" id="IPR024923">
    <property type="entry name" value="PG_synth_SpoVB"/>
</dbReference>
<name>A0AAE3D9F9_9FIRM</name>
<feature type="transmembrane region" description="Helical" evidence="6">
    <location>
        <begin position="167"/>
        <end position="186"/>
    </location>
</feature>
<feature type="transmembrane region" description="Helical" evidence="6">
    <location>
        <begin position="349"/>
        <end position="373"/>
    </location>
</feature>
<evidence type="ECO:0000256" key="5">
    <source>
        <dbReference type="ARBA" id="ARBA00023136"/>
    </source>
</evidence>
<dbReference type="EMBL" id="JAJEPS010000004">
    <property type="protein sequence ID" value="MCC2125688.1"/>
    <property type="molecule type" value="Genomic_DNA"/>
</dbReference>
<proteinExistence type="predicted"/>
<comment type="subcellular location">
    <subcellularLocation>
        <location evidence="1">Cell membrane</location>
        <topology evidence="1">Multi-pass membrane protein</topology>
    </subcellularLocation>
</comment>
<evidence type="ECO:0000256" key="2">
    <source>
        <dbReference type="ARBA" id="ARBA00022475"/>
    </source>
</evidence>
<dbReference type="PANTHER" id="PTHR30250">
    <property type="entry name" value="PST FAMILY PREDICTED COLANIC ACID TRANSPORTER"/>
    <property type="match status" value="1"/>
</dbReference>
<feature type="transmembrane region" description="Helical" evidence="6">
    <location>
        <begin position="12"/>
        <end position="35"/>
    </location>
</feature>
<dbReference type="GO" id="GO:0005886">
    <property type="term" value="C:plasma membrane"/>
    <property type="evidence" value="ECO:0007669"/>
    <property type="project" value="UniProtKB-SubCell"/>
</dbReference>
<feature type="transmembrane region" description="Helical" evidence="6">
    <location>
        <begin position="379"/>
        <end position="398"/>
    </location>
</feature>
<evidence type="ECO:0000256" key="3">
    <source>
        <dbReference type="ARBA" id="ARBA00022692"/>
    </source>
</evidence>
<feature type="transmembrane region" description="Helical" evidence="6">
    <location>
        <begin position="55"/>
        <end position="75"/>
    </location>
</feature>
<dbReference type="RefSeq" id="WP_118769517.1">
    <property type="nucleotide sequence ID" value="NZ_JAJEPS010000004.1"/>
</dbReference>
<accession>A0AAE3D9F9</accession>
<dbReference type="AlphaFoldDB" id="A0AAE3D9F9"/>
<evidence type="ECO:0000256" key="1">
    <source>
        <dbReference type="ARBA" id="ARBA00004651"/>
    </source>
</evidence>
<gene>
    <name evidence="7" type="ORF">LKD36_05780</name>
</gene>
<dbReference type="Proteomes" id="UP001198220">
    <property type="component" value="Unassembled WGS sequence"/>
</dbReference>
<dbReference type="Pfam" id="PF01943">
    <property type="entry name" value="Polysacc_synt"/>
    <property type="match status" value="1"/>
</dbReference>
<evidence type="ECO:0000256" key="6">
    <source>
        <dbReference type="SAM" id="Phobius"/>
    </source>
</evidence>
<keyword evidence="5 6" id="KW-0472">Membrane</keyword>
<keyword evidence="2" id="KW-1003">Cell membrane</keyword>